<dbReference type="EMBL" id="JAQJAN010000001">
    <property type="protein sequence ID" value="KAJ5741039.1"/>
    <property type="molecule type" value="Genomic_DNA"/>
</dbReference>
<sequence length="340" mass="38250">MTERLVANICRRKDAVYMLNLLVNKGYDLTITDSVMESTAWNEFRDEGIAAIQYLEKLHPEPLPFTDSAFVAAIKNSEQGKEILPYLLQHLPVSLLTDRVFEEACRNAGALKLLLDRQQNNLPIGCMLRKLPWSRTSGDVLQVLLERNLVNVDESTVKTLAPNFYALDALLSWKPDAPITEKVLIAGTNDARSMRLLLEVQGSTVHITEAVLDAALQSSRDLSVLQVIQHRVESFKVTEKMFKAALKKQTKYSGSLLIDYLVEQSSESLLRDFLLGDTWQDEDLWSDIPRCSFLIGFSRKTVLRIDGSLSEGLAFDIKNDTAYLVSSLYGEHCLPSRALL</sequence>
<dbReference type="Proteomes" id="UP001215712">
    <property type="component" value="Unassembled WGS sequence"/>
</dbReference>
<proteinExistence type="predicted"/>
<accession>A0AAD6N1B9</accession>
<reference evidence="1" key="2">
    <citation type="submission" date="2023-01" db="EMBL/GenBank/DDBJ databases">
        <authorList>
            <person name="Petersen C."/>
        </authorList>
    </citation>
    <scope>NUCLEOTIDE SEQUENCE</scope>
    <source>
        <strain evidence="1">IBT 17514</strain>
    </source>
</reference>
<comment type="caution">
    <text evidence="1">The sequence shown here is derived from an EMBL/GenBank/DDBJ whole genome shotgun (WGS) entry which is preliminary data.</text>
</comment>
<organism evidence="1 2">
    <name type="scientific">Penicillium malachiteum</name>
    <dbReference type="NCBI Taxonomy" id="1324776"/>
    <lineage>
        <taxon>Eukaryota</taxon>
        <taxon>Fungi</taxon>
        <taxon>Dikarya</taxon>
        <taxon>Ascomycota</taxon>
        <taxon>Pezizomycotina</taxon>
        <taxon>Eurotiomycetes</taxon>
        <taxon>Eurotiomycetidae</taxon>
        <taxon>Eurotiales</taxon>
        <taxon>Aspergillaceae</taxon>
        <taxon>Penicillium</taxon>
    </lineage>
</organism>
<evidence type="ECO:0000313" key="2">
    <source>
        <dbReference type="Proteomes" id="UP001215712"/>
    </source>
</evidence>
<dbReference type="InterPro" id="IPR055530">
    <property type="entry name" value="DUF7104"/>
</dbReference>
<dbReference type="Pfam" id="PF23397">
    <property type="entry name" value="DUF7104"/>
    <property type="match status" value="1"/>
</dbReference>
<reference evidence="1" key="1">
    <citation type="journal article" date="2023" name="IMA Fungus">
        <title>Comparative genomic study of the Penicillium genus elucidates a diverse pangenome and 15 lateral gene transfer events.</title>
        <authorList>
            <person name="Petersen C."/>
            <person name="Sorensen T."/>
            <person name="Nielsen M.R."/>
            <person name="Sondergaard T.E."/>
            <person name="Sorensen J.L."/>
            <person name="Fitzpatrick D.A."/>
            <person name="Frisvad J.C."/>
            <person name="Nielsen K.L."/>
        </authorList>
    </citation>
    <scope>NUCLEOTIDE SEQUENCE</scope>
    <source>
        <strain evidence="1">IBT 17514</strain>
    </source>
</reference>
<keyword evidence="2" id="KW-1185">Reference proteome</keyword>
<evidence type="ECO:0000313" key="1">
    <source>
        <dbReference type="EMBL" id="KAJ5741039.1"/>
    </source>
</evidence>
<name>A0AAD6N1B9_9EURO</name>
<gene>
    <name evidence="1" type="ORF">N7493_000911</name>
</gene>
<protein>
    <submittedName>
        <fullName evidence="1">Uncharacterized protein</fullName>
    </submittedName>
</protein>
<dbReference type="AlphaFoldDB" id="A0AAD6N1B9"/>